<dbReference type="OrthoDB" id="423607at2759"/>
<keyword evidence="4" id="KW-0433">Leucine-rich repeat</keyword>
<keyword evidence="7" id="KW-0206">Cytoskeleton</keyword>
<accession>A0A067QT01</accession>
<evidence type="ECO:0000256" key="1">
    <source>
        <dbReference type="ARBA" id="ARBA00004300"/>
    </source>
</evidence>
<dbReference type="CDD" id="cd22120">
    <property type="entry name" value="F-box_FBXL7"/>
    <property type="match status" value="1"/>
</dbReference>
<evidence type="ECO:0000256" key="11">
    <source>
        <dbReference type="SAM" id="MobiDB-lite"/>
    </source>
</evidence>
<dbReference type="SUPFAM" id="SSF52047">
    <property type="entry name" value="RNI-like"/>
    <property type="match status" value="1"/>
</dbReference>
<dbReference type="SMART" id="SM00367">
    <property type="entry name" value="LRR_CC"/>
    <property type="match status" value="11"/>
</dbReference>
<dbReference type="eggNOG" id="KOG1947">
    <property type="taxonomic scope" value="Eukaryota"/>
</dbReference>
<gene>
    <name evidence="13" type="ORF">L798_03566</name>
</gene>
<evidence type="ECO:0000256" key="5">
    <source>
        <dbReference type="ARBA" id="ARBA00022737"/>
    </source>
</evidence>
<dbReference type="SMART" id="SM00256">
    <property type="entry name" value="FBOX"/>
    <property type="match status" value="1"/>
</dbReference>
<dbReference type="GO" id="GO:0031146">
    <property type="term" value="P:SCF-dependent proteasomal ubiquitin-dependent protein catabolic process"/>
    <property type="evidence" value="ECO:0007669"/>
    <property type="project" value="TreeGrafter"/>
</dbReference>
<feature type="region of interest" description="Disordered" evidence="11">
    <location>
        <begin position="148"/>
        <end position="197"/>
    </location>
</feature>
<keyword evidence="5" id="KW-0677">Repeat</keyword>
<dbReference type="AlphaFoldDB" id="A0A067QT01"/>
<dbReference type="PROSITE" id="PS50181">
    <property type="entry name" value="FBOX"/>
    <property type="match status" value="1"/>
</dbReference>
<dbReference type="Pfam" id="PF12937">
    <property type="entry name" value="F-box-like"/>
    <property type="match status" value="1"/>
</dbReference>
<comment type="similarity">
    <text evidence="8">Belongs to the FBXL7 family.</text>
</comment>
<evidence type="ECO:0000256" key="9">
    <source>
        <dbReference type="ARBA" id="ARBA00070271"/>
    </source>
</evidence>
<evidence type="ECO:0000313" key="14">
    <source>
        <dbReference type="Proteomes" id="UP000027135"/>
    </source>
</evidence>
<dbReference type="Gene3D" id="3.80.10.10">
    <property type="entry name" value="Ribonuclease Inhibitor"/>
    <property type="match status" value="2"/>
</dbReference>
<dbReference type="OMA" id="ETVHVDR"/>
<evidence type="ECO:0000256" key="10">
    <source>
        <dbReference type="ARBA" id="ARBA00077966"/>
    </source>
</evidence>
<dbReference type="Proteomes" id="UP000027135">
    <property type="component" value="Unassembled WGS sequence"/>
</dbReference>
<evidence type="ECO:0000256" key="8">
    <source>
        <dbReference type="ARBA" id="ARBA00061191"/>
    </source>
</evidence>
<dbReference type="InterPro" id="IPR036047">
    <property type="entry name" value="F-box-like_dom_sf"/>
</dbReference>
<dbReference type="STRING" id="136037.A0A067QT01"/>
<evidence type="ECO:0000313" key="13">
    <source>
        <dbReference type="EMBL" id="KDR06592.1"/>
    </source>
</evidence>
<keyword evidence="6" id="KW-0833">Ubl conjugation pathway</keyword>
<dbReference type="FunFam" id="3.80.10.10:FF:000523">
    <property type="entry name" value="F-box/LRR-repeat protein 7"/>
    <property type="match status" value="1"/>
</dbReference>
<evidence type="ECO:0000256" key="6">
    <source>
        <dbReference type="ARBA" id="ARBA00022786"/>
    </source>
</evidence>
<protein>
    <recommendedName>
        <fullName evidence="9">F-box/LRR-repeat protein 7</fullName>
    </recommendedName>
    <alternativeName>
        <fullName evidence="10">F-box and leucine-rich repeat protein 7</fullName>
    </alternativeName>
</protein>
<dbReference type="EMBL" id="KK853575">
    <property type="protein sequence ID" value="KDR06592.1"/>
    <property type="molecule type" value="Genomic_DNA"/>
</dbReference>
<feature type="compositionally biased region" description="Pro residues" evidence="11">
    <location>
        <begin position="173"/>
        <end position="191"/>
    </location>
</feature>
<dbReference type="InParanoid" id="A0A067QT01"/>
<evidence type="ECO:0000259" key="12">
    <source>
        <dbReference type="PROSITE" id="PS50181"/>
    </source>
</evidence>
<dbReference type="GO" id="GO:0005813">
    <property type="term" value="C:centrosome"/>
    <property type="evidence" value="ECO:0007669"/>
    <property type="project" value="UniProtKB-SubCell"/>
</dbReference>
<evidence type="ECO:0000256" key="2">
    <source>
        <dbReference type="ARBA" id="ARBA00004906"/>
    </source>
</evidence>
<dbReference type="PANTHER" id="PTHR13318">
    <property type="entry name" value="PARTNER OF PAIRED, ISOFORM B-RELATED"/>
    <property type="match status" value="1"/>
</dbReference>
<dbReference type="FunFam" id="3.80.10.10:FF:000122">
    <property type="entry name" value="F-box/LRR-repeat protein 7 isoform X1"/>
    <property type="match status" value="1"/>
</dbReference>
<dbReference type="InterPro" id="IPR006553">
    <property type="entry name" value="Leu-rich_rpt_Cys-con_subtyp"/>
</dbReference>
<dbReference type="InterPro" id="IPR001810">
    <property type="entry name" value="F-box_dom"/>
</dbReference>
<dbReference type="SUPFAM" id="SSF81383">
    <property type="entry name" value="F-box domain"/>
    <property type="match status" value="1"/>
</dbReference>
<comment type="pathway">
    <text evidence="2">Protein modification; protein ubiquitination.</text>
</comment>
<keyword evidence="14" id="KW-1185">Reference proteome</keyword>
<keyword evidence="3" id="KW-0963">Cytoplasm</keyword>
<evidence type="ECO:0000256" key="3">
    <source>
        <dbReference type="ARBA" id="ARBA00022490"/>
    </source>
</evidence>
<dbReference type="GO" id="GO:0019005">
    <property type="term" value="C:SCF ubiquitin ligase complex"/>
    <property type="evidence" value="ECO:0007669"/>
    <property type="project" value="TreeGrafter"/>
</dbReference>
<organism evidence="13 14">
    <name type="scientific">Zootermopsis nevadensis</name>
    <name type="common">Dampwood termite</name>
    <dbReference type="NCBI Taxonomy" id="136037"/>
    <lineage>
        <taxon>Eukaryota</taxon>
        <taxon>Metazoa</taxon>
        <taxon>Ecdysozoa</taxon>
        <taxon>Arthropoda</taxon>
        <taxon>Hexapoda</taxon>
        <taxon>Insecta</taxon>
        <taxon>Pterygota</taxon>
        <taxon>Neoptera</taxon>
        <taxon>Polyneoptera</taxon>
        <taxon>Dictyoptera</taxon>
        <taxon>Blattodea</taxon>
        <taxon>Blattoidea</taxon>
        <taxon>Termitoidae</taxon>
        <taxon>Termopsidae</taxon>
        <taxon>Zootermopsis</taxon>
    </lineage>
</organism>
<comment type="subcellular location">
    <subcellularLocation>
        <location evidence="1">Cytoplasm</location>
        <location evidence="1">Cytoskeleton</location>
        <location evidence="1">Microtubule organizing center</location>
        <location evidence="1">Centrosome</location>
    </subcellularLocation>
</comment>
<sequence>MAQHVPAPLPPSSSRPAVALLGRLSPMVCPLAKLGRASPSIDSQVAYRMSRGSTSQQSLQPLETPTVSVAVASYHLDPSAYHCTTARGSPAQLDQKGYKHLEQGYHVLGRTSPPLDCGFQLRSSPALTRASSPTLDHLQCYHQSNDQSYSSHHKLGRSSPSLDQGYHTLVSPSPGPSTPGPWIDPHPPILPLPLTGAEAPNTGAMLKGKRFHSKNSPFDRLPDEAVIKIFSWLDSSELCVCARVCRRWEHLAWEPRLWRTIKLSGEGVCGDRAVRGVLRRLCGQGRTGACPNVERVFLSDGAKVTDRGLTLLARRCPELTHLQLHGCNTVTNPTLFDLAARCSNLQHLDLTGCTRISCISVTPGPEPPRRLLLQYLDLTDCHAVEDGGLRVIVRNCPQLAYLYLRRCIQITDAGIKYVPSFCSMLRELSVSDCTQVTDFGLYELAKLGATLRYLSVAKCDQVSDAGLKVIARRCYKLRYLNARGCEAVSDDAITVLAQFCTRLRALDIGKCDVSDAGLRALAESCPNLKKLSLRSCDLVTDRGVQCIAYYCRGLQQLNIQDCQISLEGYRAVKKYCKRCIIEHTNPGFF</sequence>
<dbReference type="FunFam" id="1.20.1280.50:FF:000018">
    <property type="entry name" value="F-box/LRR-repeat protein 7 isoform X2"/>
    <property type="match status" value="1"/>
</dbReference>
<dbReference type="InterPro" id="IPR057207">
    <property type="entry name" value="FBXL15_LRR"/>
</dbReference>
<dbReference type="PANTHER" id="PTHR13318:SF50">
    <property type="entry name" value="F-BOX_LRR-REPEAT PROTEIN 7"/>
    <property type="match status" value="1"/>
</dbReference>
<dbReference type="InterPro" id="IPR032675">
    <property type="entry name" value="LRR_dom_sf"/>
</dbReference>
<evidence type="ECO:0000256" key="4">
    <source>
        <dbReference type="ARBA" id="ARBA00022614"/>
    </source>
</evidence>
<name>A0A067QT01_ZOONE</name>
<evidence type="ECO:0000256" key="7">
    <source>
        <dbReference type="ARBA" id="ARBA00023212"/>
    </source>
</evidence>
<dbReference type="Pfam" id="PF25372">
    <property type="entry name" value="DUF7885"/>
    <property type="match status" value="1"/>
</dbReference>
<feature type="domain" description="F-box" evidence="12">
    <location>
        <begin position="215"/>
        <end position="261"/>
    </location>
</feature>
<reference evidence="13 14" key="1">
    <citation type="journal article" date="2014" name="Nat. Commun.">
        <title>Molecular traces of alternative social organization in a termite genome.</title>
        <authorList>
            <person name="Terrapon N."/>
            <person name="Li C."/>
            <person name="Robertson H.M."/>
            <person name="Ji L."/>
            <person name="Meng X."/>
            <person name="Booth W."/>
            <person name="Chen Z."/>
            <person name="Childers C.P."/>
            <person name="Glastad K.M."/>
            <person name="Gokhale K."/>
            <person name="Gowin J."/>
            <person name="Gronenberg W."/>
            <person name="Hermansen R.A."/>
            <person name="Hu H."/>
            <person name="Hunt B.G."/>
            <person name="Huylmans A.K."/>
            <person name="Khalil S.M."/>
            <person name="Mitchell R.D."/>
            <person name="Munoz-Torres M.C."/>
            <person name="Mustard J.A."/>
            <person name="Pan H."/>
            <person name="Reese J.T."/>
            <person name="Scharf M.E."/>
            <person name="Sun F."/>
            <person name="Vogel H."/>
            <person name="Xiao J."/>
            <person name="Yang W."/>
            <person name="Yang Z."/>
            <person name="Yang Z."/>
            <person name="Zhou J."/>
            <person name="Zhu J."/>
            <person name="Brent C.S."/>
            <person name="Elsik C.G."/>
            <person name="Goodisman M.A."/>
            <person name="Liberles D.A."/>
            <person name="Roe R.M."/>
            <person name="Vargo E.L."/>
            <person name="Vilcinskas A."/>
            <person name="Wang J."/>
            <person name="Bornberg-Bauer E."/>
            <person name="Korb J."/>
            <person name="Zhang G."/>
            <person name="Liebig J."/>
        </authorList>
    </citation>
    <scope>NUCLEOTIDE SEQUENCE [LARGE SCALE GENOMIC DNA]</scope>
    <source>
        <tissue evidence="13">Whole organism</tissue>
    </source>
</reference>
<proteinExistence type="inferred from homology"/>